<dbReference type="Proteomes" id="UP000680116">
    <property type="component" value="Chromosome"/>
</dbReference>
<evidence type="ECO:0000256" key="2">
    <source>
        <dbReference type="ARBA" id="ARBA00022723"/>
    </source>
</evidence>
<dbReference type="Gene3D" id="1.25.40.10">
    <property type="entry name" value="Tetratricopeptide repeat domain"/>
    <property type="match status" value="2"/>
</dbReference>
<evidence type="ECO:0000313" key="7">
    <source>
        <dbReference type="EMBL" id="CAG4971960.1"/>
    </source>
</evidence>
<name>A0ABM8UEN3_9GAMM</name>
<evidence type="ECO:0000256" key="4">
    <source>
        <dbReference type="ARBA" id="ARBA00023002"/>
    </source>
</evidence>
<evidence type="ECO:0000259" key="6">
    <source>
        <dbReference type="SMART" id="SM00702"/>
    </source>
</evidence>
<dbReference type="SMART" id="SM00702">
    <property type="entry name" value="P4Hc"/>
    <property type="match status" value="1"/>
</dbReference>
<proteinExistence type="predicted"/>
<dbReference type="InterPro" id="IPR011990">
    <property type="entry name" value="TPR-like_helical_dom_sf"/>
</dbReference>
<dbReference type="EMBL" id="OU015430">
    <property type="protein sequence ID" value="CAG4971960.1"/>
    <property type="molecule type" value="Genomic_DNA"/>
</dbReference>
<dbReference type="InterPro" id="IPR045054">
    <property type="entry name" value="P4HA-like"/>
</dbReference>
<evidence type="ECO:0000256" key="3">
    <source>
        <dbReference type="ARBA" id="ARBA00022964"/>
    </source>
</evidence>
<keyword evidence="4" id="KW-0560">Oxidoreductase</keyword>
<dbReference type="SUPFAM" id="SSF81901">
    <property type="entry name" value="HCP-like"/>
    <property type="match status" value="1"/>
</dbReference>
<gene>
    <name evidence="7" type="ORF">LYB30171_01094</name>
</gene>
<organism evidence="7 8">
    <name type="scientific">Novilysobacter luteus</name>
    <dbReference type="NCBI Taxonomy" id="2822368"/>
    <lineage>
        <taxon>Bacteria</taxon>
        <taxon>Pseudomonadati</taxon>
        <taxon>Pseudomonadota</taxon>
        <taxon>Gammaproteobacteria</taxon>
        <taxon>Lysobacterales</taxon>
        <taxon>Lysobacteraceae</taxon>
        <taxon>Novilysobacter</taxon>
    </lineage>
</organism>
<dbReference type="PANTHER" id="PTHR10869">
    <property type="entry name" value="PROLYL 4-HYDROXYLASE ALPHA SUBUNIT"/>
    <property type="match status" value="1"/>
</dbReference>
<keyword evidence="5" id="KW-0408">Iron</keyword>
<keyword evidence="3" id="KW-0223">Dioxygenase</keyword>
<sequence length="399" mass="42140">MSPMTALAHPDSHAPDAVHDEDGAARLALYRRAAQGGHTGAQVEYARMLLFGLGGPAAPRLGLGWLLRAEGAGNTIAGYWLAWLALGSVLLPRDGRINQRMLAAVHHGYPPALRAAAVHLGRKADAGDQGLCLQLLERAADAGDAVSALLLVERLQRGEGCEARPMAAAGWRARLMNHGIDPLPPIVAPPVAPRPPRGPGSPATLAFEEALVPAKIAWLSETARVGVIRGLLTSDECRLLVAHAMLSQRDDGRDAGCVPVDAAQEDFALRVLQLRLARAARCELAHAEPLRIGRRGIGADQRPCSDHLPPDRLAADHAASGNRHRTLTVCLAQASDGGGIAFPQAGLEVQPTTGAALVFDDLHPDGSHNDAALHAGRAVAGGEQWLATAWLREGRYRPF</sequence>
<evidence type="ECO:0000313" key="8">
    <source>
        <dbReference type="Proteomes" id="UP000680116"/>
    </source>
</evidence>
<accession>A0ABM8UEN3</accession>
<feature type="domain" description="Prolyl 4-hydroxylase alpha subunit" evidence="6">
    <location>
        <begin position="223"/>
        <end position="392"/>
    </location>
</feature>
<keyword evidence="8" id="KW-1185">Reference proteome</keyword>
<comment type="cofactor">
    <cofactor evidence="1">
        <name>L-ascorbate</name>
        <dbReference type="ChEBI" id="CHEBI:38290"/>
    </cofactor>
</comment>
<keyword evidence="2" id="KW-0479">Metal-binding</keyword>
<dbReference type="PANTHER" id="PTHR10869:SF246">
    <property type="entry name" value="TRANSMEMBRANE PROLYL 4-HYDROXYLASE"/>
    <property type="match status" value="1"/>
</dbReference>
<protein>
    <recommendedName>
        <fullName evidence="6">Prolyl 4-hydroxylase alpha subunit domain-containing protein</fullName>
    </recommendedName>
</protein>
<reference evidence="7 8" key="1">
    <citation type="submission" date="2021-04" db="EMBL/GenBank/DDBJ databases">
        <authorList>
            <person name="Rodrigo-Torres L."/>
            <person name="Arahal R. D."/>
            <person name="Lucena T."/>
        </authorList>
    </citation>
    <scope>NUCLEOTIDE SEQUENCE [LARGE SCALE GENOMIC DNA]</scope>
    <source>
        <strain evidence="7 8">CECT 30171</strain>
    </source>
</reference>
<evidence type="ECO:0000256" key="5">
    <source>
        <dbReference type="ARBA" id="ARBA00023004"/>
    </source>
</evidence>
<evidence type="ECO:0000256" key="1">
    <source>
        <dbReference type="ARBA" id="ARBA00001961"/>
    </source>
</evidence>
<dbReference type="Gene3D" id="2.60.120.620">
    <property type="entry name" value="q2cbj1_9rhob like domain"/>
    <property type="match status" value="1"/>
</dbReference>
<dbReference type="InterPro" id="IPR006620">
    <property type="entry name" value="Pro_4_hyd_alph"/>
</dbReference>